<keyword evidence="3" id="KW-0238">DNA-binding</keyword>
<dbReference type="InterPro" id="IPR007324">
    <property type="entry name" value="Sugar-bd_dom_put"/>
</dbReference>
<dbReference type="SUPFAM" id="SSF100950">
    <property type="entry name" value="NagB/RpiA/CoA transferase-like"/>
    <property type="match status" value="1"/>
</dbReference>
<dbReference type="GO" id="GO:0030246">
    <property type="term" value="F:carbohydrate binding"/>
    <property type="evidence" value="ECO:0007669"/>
    <property type="project" value="InterPro"/>
</dbReference>
<dbReference type="Gene3D" id="3.40.50.1360">
    <property type="match status" value="1"/>
</dbReference>
<proteinExistence type="inferred from homology"/>
<feature type="region of interest" description="Disordered" evidence="5">
    <location>
        <begin position="1"/>
        <end position="23"/>
    </location>
</feature>
<dbReference type="AlphaFoldDB" id="A0A0P0Z1Z2"/>
<name>A0A0P0Z1Z2_9HYPH</name>
<evidence type="ECO:0000256" key="1">
    <source>
        <dbReference type="ARBA" id="ARBA00010466"/>
    </source>
</evidence>
<reference evidence="7" key="1">
    <citation type="journal article" date="2015" name="Proc. Natl. Acad. Sci. U.S.A.">
        <title>Bacterial clade with the ribosomal RNA operon on a small plasmid rather than the chromosome.</title>
        <authorList>
            <person name="Anda M."/>
            <person name="Ohtsubo Y."/>
            <person name="Okubo T."/>
            <person name="Sugawara M."/>
            <person name="Nagata Y."/>
            <person name="Tsuda M."/>
            <person name="Minamisawa K."/>
            <person name="Mitsui H."/>
        </authorList>
    </citation>
    <scope>NUCLEOTIDE SEQUENCE</scope>
    <source>
        <strain evidence="7">JCM 14755</strain>
    </source>
</reference>
<sequence>MRIEGNRKGNPRTMAKPRQDDTQRLDDAARAGWLYYVAGRTQDDIARQLGISRQSAQRLVSLSVSAGLVKVRIDHPIAACLDLAQALRTRFGLRLADVVPTDPSSGSTTLGVALAGSAELARRLADPEPGIIAMGTGRTLKAAVEQLSPIGCPQHRIVSLTGNITLDGSASVFNVIFSMADKVAAPLFPMPLPVVVSSPQERALLHQQKVVARTLSLAAKANVTFVGIGEIGPGAPLMKDRFISPEECDELVRLGGVGEIVGWVFDAAGAILDCPYNERVASAPLPPADRSDVIALAMGPAKLAALAAAVQGGLVSGLITDEATAEALLA</sequence>
<evidence type="ECO:0000256" key="2">
    <source>
        <dbReference type="ARBA" id="ARBA00023015"/>
    </source>
</evidence>
<protein>
    <submittedName>
        <fullName evidence="7">Sorbitol/mannitol operon transcriptional regulator protein</fullName>
    </submittedName>
</protein>
<dbReference type="Pfam" id="PF04198">
    <property type="entry name" value="Sugar-bind"/>
    <property type="match status" value="1"/>
</dbReference>
<organism evidence="7">
    <name type="scientific">Aureimonas frigidaquae</name>
    <dbReference type="NCBI Taxonomy" id="424757"/>
    <lineage>
        <taxon>Bacteria</taxon>
        <taxon>Pseudomonadati</taxon>
        <taxon>Pseudomonadota</taxon>
        <taxon>Alphaproteobacteria</taxon>
        <taxon>Hyphomicrobiales</taxon>
        <taxon>Aurantimonadaceae</taxon>
        <taxon>Aureimonas</taxon>
    </lineage>
</organism>
<dbReference type="GO" id="GO:0003677">
    <property type="term" value="F:DNA binding"/>
    <property type="evidence" value="ECO:0007669"/>
    <property type="project" value="UniProtKB-KW"/>
</dbReference>
<dbReference type="EMBL" id="LC066375">
    <property type="protein sequence ID" value="BAT27799.1"/>
    <property type="molecule type" value="Genomic_DNA"/>
</dbReference>
<dbReference type="InterPro" id="IPR037171">
    <property type="entry name" value="NagB/RpiA_transferase-like"/>
</dbReference>
<feature type="domain" description="Sugar-binding" evidence="6">
    <location>
        <begin position="76"/>
        <end position="330"/>
    </location>
</feature>
<dbReference type="Gene3D" id="1.10.10.10">
    <property type="entry name" value="Winged helix-like DNA-binding domain superfamily/Winged helix DNA-binding domain"/>
    <property type="match status" value="1"/>
</dbReference>
<evidence type="ECO:0000259" key="6">
    <source>
        <dbReference type="Pfam" id="PF04198"/>
    </source>
</evidence>
<comment type="similarity">
    <text evidence="1">Belongs to the SorC transcriptional regulatory family.</text>
</comment>
<dbReference type="InterPro" id="IPR051054">
    <property type="entry name" value="SorC_transcr_regulators"/>
</dbReference>
<dbReference type="InterPro" id="IPR036388">
    <property type="entry name" value="WH-like_DNA-bd_sf"/>
</dbReference>
<dbReference type="PANTHER" id="PTHR34294:SF1">
    <property type="entry name" value="TRANSCRIPTIONAL REGULATOR LSRR"/>
    <property type="match status" value="1"/>
</dbReference>
<keyword evidence="4" id="KW-0804">Transcription</keyword>
<evidence type="ECO:0000256" key="4">
    <source>
        <dbReference type="ARBA" id="ARBA00023163"/>
    </source>
</evidence>
<evidence type="ECO:0000313" key="7">
    <source>
        <dbReference type="EMBL" id="BAT27799.1"/>
    </source>
</evidence>
<dbReference type="PANTHER" id="PTHR34294">
    <property type="entry name" value="TRANSCRIPTIONAL REGULATOR-RELATED"/>
    <property type="match status" value="1"/>
</dbReference>
<evidence type="ECO:0000256" key="3">
    <source>
        <dbReference type="ARBA" id="ARBA00023125"/>
    </source>
</evidence>
<accession>A0A0P0Z1Z2</accession>
<evidence type="ECO:0000256" key="5">
    <source>
        <dbReference type="SAM" id="MobiDB-lite"/>
    </source>
</evidence>
<keyword evidence="2" id="KW-0805">Transcription regulation</keyword>